<accession>A0A7W6HII7</accession>
<reference evidence="1 2" key="1">
    <citation type="submission" date="2020-08" db="EMBL/GenBank/DDBJ databases">
        <title>Genomic Encyclopedia of Type Strains, Phase IV (KMG-IV): sequencing the most valuable type-strain genomes for metagenomic binning, comparative biology and taxonomic classification.</title>
        <authorList>
            <person name="Goeker M."/>
        </authorList>
    </citation>
    <scope>NUCLEOTIDE SEQUENCE [LARGE SCALE GENOMIC DNA]</scope>
    <source>
        <strain evidence="1 2">DSM 100021</strain>
    </source>
</reference>
<dbReference type="EMBL" id="JACIED010000001">
    <property type="protein sequence ID" value="MBB4005831.1"/>
    <property type="molecule type" value="Genomic_DNA"/>
</dbReference>
<dbReference type="AlphaFoldDB" id="A0A7W6HII7"/>
<gene>
    <name evidence="1" type="ORF">GGQ71_000067</name>
</gene>
<evidence type="ECO:0000313" key="1">
    <source>
        <dbReference type="EMBL" id="MBB4005831.1"/>
    </source>
</evidence>
<evidence type="ECO:0000313" key="2">
    <source>
        <dbReference type="Proteomes" id="UP000544107"/>
    </source>
</evidence>
<dbReference type="Proteomes" id="UP000544107">
    <property type="component" value="Unassembled WGS sequence"/>
</dbReference>
<organism evidence="1 2">
    <name type="scientific">Allorhizobium taibaishanense</name>
    <dbReference type="NCBI Taxonomy" id="887144"/>
    <lineage>
        <taxon>Bacteria</taxon>
        <taxon>Pseudomonadati</taxon>
        <taxon>Pseudomonadota</taxon>
        <taxon>Alphaproteobacteria</taxon>
        <taxon>Hyphomicrobiales</taxon>
        <taxon>Rhizobiaceae</taxon>
        <taxon>Rhizobium/Agrobacterium group</taxon>
        <taxon>Allorhizobium</taxon>
    </lineage>
</organism>
<dbReference type="RefSeq" id="WP_162843861.1">
    <property type="nucleotide sequence ID" value="NZ_JACIED010000001.1"/>
</dbReference>
<protein>
    <submittedName>
        <fullName evidence="1">Uncharacterized protein</fullName>
    </submittedName>
</protein>
<proteinExistence type="predicted"/>
<sequence length="54" mass="6039">MSFKSLQSVMVHFRVSSPLICFDYQSATTFIARHQTAFMLPCAFAIGFMIACSV</sequence>
<name>A0A7W6HII7_9HYPH</name>
<comment type="caution">
    <text evidence="1">The sequence shown here is derived from an EMBL/GenBank/DDBJ whole genome shotgun (WGS) entry which is preliminary data.</text>
</comment>